<gene>
    <name evidence="12" type="ORF">EIP91_008958</name>
</gene>
<dbReference type="FunFam" id="1.10.10.10:FF:000027">
    <property type="entry name" value="Heat shock transcription factor 1"/>
    <property type="match status" value="1"/>
</dbReference>
<proteinExistence type="inferred from homology"/>
<dbReference type="PRINTS" id="PR00056">
    <property type="entry name" value="HSFDOMAIN"/>
</dbReference>
<organism evidence="12 13">
    <name type="scientific">Steccherinum ochraceum</name>
    <dbReference type="NCBI Taxonomy" id="92696"/>
    <lineage>
        <taxon>Eukaryota</taxon>
        <taxon>Fungi</taxon>
        <taxon>Dikarya</taxon>
        <taxon>Basidiomycota</taxon>
        <taxon>Agaricomycotina</taxon>
        <taxon>Agaricomycetes</taxon>
        <taxon>Polyporales</taxon>
        <taxon>Steccherinaceae</taxon>
        <taxon>Steccherinum</taxon>
    </lineage>
</organism>
<feature type="compositionally biased region" description="Low complexity" evidence="10">
    <location>
        <begin position="21"/>
        <end position="31"/>
    </location>
</feature>
<keyword evidence="3" id="KW-0805">Transcription regulation</keyword>
<dbReference type="InterPro" id="IPR036390">
    <property type="entry name" value="WH_DNA-bd_sf"/>
</dbReference>
<dbReference type="GO" id="GO:0003700">
    <property type="term" value="F:DNA-binding transcription factor activity"/>
    <property type="evidence" value="ECO:0007669"/>
    <property type="project" value="InterPro"/>
</dbReference>
<dbReference type="Gene3D" id="1.10.10.10">
    <property type="entry name" value="Winged helix-like DNA-binding domain superfamily/Winged helix DNA-binding domain"/>
    <property type="match status" value="1"/>
</dbReference>
<feature type="region of interest" description="Disordered" evidence="10">
    <location>
        <begin position="1"/>
        <end position="77"/>
    </location>
</feature>
<dbReference type="SMART" id="SM00415">
    <property type="entry name" value="HSF"/>
    <property type="match status" value="1"/>
</dbReference>
<keyword evidence="4" id="KW-0238">DNA-binding</keyword>
<evidence type="ECO:0000256" key="7">
    <source>
        <dbReference type="ARBA" id="ARBA00062171"/>
    </source>
</evidence>
<evidence type="ECO:0000256" key="6">
    <source>
        <dbReference type="ARBA" id="ARBA00023242"/>
    </source>
</evidence>
<dbReference type="GO" id="GO:0005634">
    <property type="term" value="C:nucleus"/>
    <property type="evidence" value="ECO:0007669"/>
    <property type="project" value="UniProtKB-SubCell"/>
</dbReference>
<dbReference type="SUPFAM" id="SSF46785">
    <property type="entry name" value="Winged helix' DNA-binding domain"/>
    <property type="match status" value="1"/>
</dbReference>
<evidence type="ECO:0000259" key="11">
    <source>
        <dbReference type="SMART" id="SM00415"/>
    </source>
</evidence>
<evidence type="ECO:0000313" key="12">
    <source>
        <dbReference type="EMBL" id="TCD69060.1"/>
    </source>
</evidence>
<dbReference type="STRING" id="92696.A0A4R0RK58"/>
<dbReference type="AlphaFoldDB" id="A0A4R0RK58"/>
<dbReference type="Proteomes" id="UP000292702">
    <property type="component" value="Unassembled WGS sequence"/>
</dbReference>
<dbReference type="InterPro" id="IPR000232">
    <property type="entry name" value="HSF_DNA-bd"/>
</dbReference>
<evidence type="ECO:0000313" key="13">
    <source>
        <dbReference type="Proteomes" id="UP000292702"/>
    </source>
</evidence>
<keyword evidence="5" id="KW-0804">Transcription</keyword>
<dbReference type="EMBL" id="RWJN01000050">
    <property type="protein sequence ID" value="TCD69060.1"/>
    <property type="molecule type" value="Genomic_DNA"/>
</dbReference>
<comment type="subunit">
    <text evidence="7">Homotrimer. Homotrimerization increases the affinity of HSF1 to DNA. Interacts with transcriptional coregulator SSA1 on chromatin.</text>
</comment>
<evidence type="ECO:0000256" key="1">
    <source>
        <dbReference type="ARBA" id="ARBA00004123"/>
    </source>
</evidence>
<dbReference type="InterPro" id="IPR036388">
    <property type="entry name" value="WH-like_DNA-bd_sf"/>
</dbReference>
<evidence type="ECO:0000256" key="4">
    <source>
        <dbReference type="ARBA" id="ARBA00023125"/>
    </source>
</evidence>
<accession>A0A4R0RK58</accession>
<dbReference type="OrthoDB" id="60033at2759"/>
<comment type="caution">
    <text evidence="12">The sequence shown here is derived from an EMBL/GenBank/DDBJ whole genome shotgun (WGS) entry which is preliminary data.</text>
</comment>
<dbReference type="PANTHER" id="PTHR10015:SF427">
    <property type="entry name" value="HEAT SHOCK FACTOR PROTEIN"/>
    <property type="match status" value="1"/>
</dbReference>
<evidence type="ECO:0000256" key="8">
    <source>
        <dbReference type="RuleBase" id="RU004020"/>
    </source>
</evidence>
<reference evidence="12 13" key="1">
    <citation type="submission" date="2018-11" db="EMBL/GenBank/DDBJ databases">
        <title>Genome assembly of Steccherinum ochraceum LE-BIN_3174, the white-rot fungus of the Steccherinaceae family (The Residual Polyporoid clade, Polyporales, Basidiomycota).</title>
        <authorList>
            <person name="Fedorova T.V."/>
            <person name="Glazunova O.A."/>
            <person name="Landesman E.O."/>
            <person name="Moiseenko K.V."/>
            <person name="Psurtseva N.V."/>
            <person name="Savinova O.S."/>
            <person name="Shakhova N.V."/>
            <person name="Tyazhelova T.V."/>
            <person name="Vasina D.V."/>
        </authorList>
    </citation>
    <scope>NUCLEOTIDE SEQUENCE [LARGE SCALE GENOMIC DNA]</scope>
    <source>
        <strain evidence="12 13">LE-BIN_3174</strain>
    </source>
</reference>
<comment type="similarity">
    <text evidence="2 8">Belongs to the HSF family.</text>
</comment>
<keyword evidence="13" id="KW-1185">Reference proteome</keyword>
<evidence type="ECO:0000256" key="3">
    <source>
        <dbReference type="ARBA" id="ARBA00023015"/>
    </source>
</evidence>
<feature type="coiled-coil region" evidence="9">
    <location>
        <begin position="269"/>
        <end position="296"/>
    </location>
</feature>
<evidence type="ECO:0000256" key="5">
    <source>
        <dbReference type="ARBA" id="ARBA00023163"/>
    </source>
</evidence>
<sequence>MASTRTAANAKGREPRTDKTPLSLLISSPRPLRGPEPTFTGIRDKAVSDNAIQGADENEDVSSPRNSHAPTVEPPTPTINDLINATLSATEQKSERVNFITRLFRMINDPASARYIGWSATGDSFIVYHVGEFGANTLPEHFKHNNFPSIVRQLNMYGFNKINLTPRSSHIGPDAYSWEFSHPRFHRDHPEQLQSIKRKVLEDFSAVSTRDATLEAHTKELSRLSEQMKELVGTKPRVEEQTKQLCELRGQVAHISMQEKVIADAYTLITAQNKEISTLQAELSEAKNRIAEQGNVLTVVQAQIAHMQQIFQAMSQATLKAVEGLPP</sequence>
<dbReference type="GO" id="GO:0043565">
    <property type="term" value="F:sequence-specific DNA binding"/>
    <property type="evidence" value="ECO:0007669"/>
    <property type="project" value="InterPro"/>
</dbReference>
<name>A0A4R0RK58_9APHY</name>
<keyword evidence="6" id="KW-0539">Nucleus</keyword>
<dbReference type="Pfam" id="PF00447">
    <property type="entry name" value="HSF_DNA-bind"/>
    <property type="match status" value="1"/>
</dbReference>
<dbReference type="PANTHER" id="PTHR10015">
    <property type="entry name" value="HEAT SHOCK TRANSCRIPTION FACTOR"/>
    <property type="match status" value="1"/>
</dbReference>
<protein>
    <recommendedName>
        <fullName evidence="11">HSF-type DNA-binding domain-containing protein</fullName>
    </recommendedName>
</protein>
<evidence type="ECO:0000256" key="2">
    <source>
        <dbReference type="ARBA" id="ARBA00006403"/>
    </source>
</evidence>
<keyword evidence="9" id="KW-0175">Coiled coil</keyword>
<evidence type="ECO:0000256" key="9">
    <source>
        <dbReference type="SAM" id="Coils"/>
    </source>
</evidence>
<feature type="domain" description="HSF-type DNA-binding" evidence="11">
    <location>
        <begin position="95"/>
        <end position="199"/>
    </location>
</feature>
<comment type="subcellular location">
    <subcellularLocation>
        <location evidence="1">Nucleus</location>
    </subcellularLocation>
</comment>
<evidence type="ECO:0000256" key="10">
    <source>
        <dbReference type="SAM" id="MobiDB-lite"/>
    </source>
</evidence>